<dbReference type="EMBL" id="CP028941">
    <property type="protein sequence ID" value="QKM61727.1"/>
    <property type="molecule type" value="Genomic_DNA"/>
</dbReference>
<evidence type="ECO:0000313" key="8">
    <source>
        <dbReference type="EMBL" id="QKM61727.1"/>
    </source>
</evidence>
<sequence length="291" mass="31509">MDATQSLKSLLSNCTLPASEARILLAHVLEKHYQLPRSALLSRDDMVLSPAAQEDWQSLESRRIDGEPIAYLLGKKGFHDIELIVGPGVLIPRPETELLVDVVLSEIRKLTELPKPDKQGEPCKILDLGTGSGAIALAIAKSAPNALLIATDQSEDALNIAQLNAKELGLEHQVTFVQGSWYQPLDAAMRFDVIVSNPPYIANLDPHLSQGDLRFEPSSALTDFASGLTCLEVIISQADQYLTLGGLIAVEHGFDQSEPVIQLMSSAGLTDVEVHQDLAGHDRVTTGRRPA</sequence>
<feature type="binding site" evidence="5">
    <location>
        <position position="181"/>
    </location>
    <ligand>
        <name>S-adenosyl-L-methionine</name>
        <dbReference type="ChEBI" id="CHEBI:59789"/>
    </ligand>
</feature>
<keyword evidence="9" id="KW-1185">Reference proteome</keyword>
<dbReference type="Pfam" id="PF05175">
    <property type="entry name" value="MTS"/>
    <property type="match status" value="1"/>
</dbReference>
<feature type="binding site" evidence="5">
    <location>
        <begin position="197"/>
        <end position="200"/>
    </location>
    <ligand>
        <name>substrate</name>
    </ligand>
</feature>
<feature type="domain" description="Release factor glutamine methyltransferase N-terminal" evidence="7">
    <location>
        <begin position="3"/>
        <end position="74"/>
    </location>
</feature>
<dbReference type="Gene3D" id="1.10.8.10">
    <property type="entry name" value="DNA helicase RuvA subunit, C-terminal domain"/>
    <property type="match status" value="1"/>
</dbReference>
<reference evidence="8 9" key="1">
    <citation type="submission" date="2018-04" db="EMBL/GenBank/DDBJ databases">
        <title>Polynucleobacter sp. LimPoW16 genome.</title>
        <authorList>
            <person name="Hahn M.W."/>
        </authorList>
    </citation>
    <scope>NUCLEOTIDE SEQUENCE [LARGE SCALE GENOMIC DNA]</scope>
    <source>
        <strain evidence="8 9">LimPoW16</strain>
    </source>
</reference>
<dbReference type="GO" id="GO:0032259">
    <property type="term" value="P:methylation"/>
    <property type="evidence" value="ECO:0007669"/>
    <property type="project" value="UniProtKB-KW"/>
</dbReference>
<feature type="binding site" evidence="5">
    <location>
        <position position="152"/>
    </location>
    <ligand>
        <name>S-adenosyl-L-methionine</name>
        <dbReference type="ChEBI" id="CHEBI:59789"/>
    </ligand>
</feature>
<dbReference type="Gene3D" id="3.40.50.150">
    <property type="entry name" value="Vaccinia Virus protein VP39"/>
    <property type="match status" value="1"/>
</dbReference>
<evidence type="ECO:0000259" key="6">
    <source>
        <dbReference type="Pfam" id="PF05175"/>
    </source>
</evidence>
<dbReference type="GO" id="GO:0102559">
    <property type="term" value="F:peptide chain release factor N(5)-glutamine methyltransferase activity"/>
    <property type="evidence" value="ECO:0007669"/>
    <property type="project" value="UniProtKB-EC"/>
</dbReference>
<evidence type="ECO:0000313" key="9">
    <source>
        <dbReference type="Proteomes" id="UP000500806"/>
    </source>
</evidence>
<gene>
    <name evidence="5 8" type="primary">prmC</name>
    <name evidence="8" type="ORF">DCO16_00695</name>
</gene>
<dbReference type="NCBIfam" id="TIGR03534">
    <property type="entry name" value="RF_mod_PrmC"/>
    <property type="match status" value="1"/>
</dbReference>
<evidence type="ECO:0000256" key="4">
    <source>
        <dbReference type="ARBA" id="ARBA00048391"/>
    </source>
</evidence>
<accession>A0A6M9PS84</accession>
<dbReference type="KEGG" id="pani:DCO16_00695"/>
<feature type="domain" description="Methyltransferase small" evidence="6">
    <location>
        <begin position="123"/>
        <end position="205"/>
    </location>
</feature>
<dbReference type="PANTHER" id="PTHR18895">
    <property type="entry name" value="HEMK METHYLTRANSFERASE"/>
    <property type="match status" value="1"/>
</dbReference>
<evidence type="ECO:0000259" key="7">
    <source>
        <dbReference type="Pfam" id="PF17827"/>
    </source>
</evidence>
<dbReference type="InterPro" id="IPR002052">
    <property type="entry name" value="DNA_methylase_N6_adenine_CS"/>
</dbReference>
<dbReference type="PROSITE" id="PS00092">
    <property type="entry name" value="N6_MTASE"/>
    <property type="match status" value="1"/>
</dbReference>
<proteinExistence type="inferred from homology"/>
<evidence type="ECO:0000256" key="5">
    <source>
        <dbReference type="HAMAP-Rule" id="MF_02126"/>
    </source>
</evidence>
<dbReference type="AlphaFoldDB" id="A0A6M9PS84"/>
<feature type="binding site" evidence="5">
    <location>
        <position position="197"/>
    </location>
    <ligand>
        <name>S-adenosyl-L-methionine</name>
        <dbReference type="ChEBI" id="CHEBI:59789"/>
    </ligand>
</feature>
<comment type="similarity">
    <text evidence="5">Belongs to the protein N5-glutamine methyltransferase family. PrmC subfamily.</text>
</comment>
<dbReference type="Proteomes" id="UP000500806">
    <property type="component" value="Chromosome"/>
</dbReference>
<dbReference type="FunFam" id="3.40.50.150:FF:000053">
    <property type="entry name" value="Release factor glutamine methyltransferase"/>
    <property type="match status" value="1"/>
</dbReference>
<dbReference type="InterPro" id="IPR007848">
    <property type="entry name" value="Small_mtfrase_dom"/>
</dbReference>
<evidence type="ECO:0000256" key="2">
    <source>
        <dbReference type="ARBA" id="ARBA00022679"/>
    </source>
</evidence>
<dbReference type="PANTHER" id="PTHR18895:SF74">
    <property type="entry name" value="MTRF1L RELEASE FACTOR GLUTAMINE METHYLTRANSFERASE"/>
    <property type="match status" value="1"/>
</dbReference>
<dbReference type="NCBIfam" id="TIGR00536">
    <property type="entry name" value="hemK_fam"/>
    <property type="match status" value="1"/>
</dbReference>
<evidence type="ECO:0000256" key="3">
    <source>
        <dbReference type="ARBA" id="ARBA00022691"/>
    </source>
</evidence>
<dbReference type="InterPro" id="IPR050320">
    <property type="entry name" value="N5-glutamine_MTase"/>
</dbReference>
<dbReference type="HAMAP" id="MF_02126">
    <property type="entry name" value="RF_methyltr_PrmC"/>
    <property type="match status" value="1"/>
</dbReference>
<evidence type="ECO:0000256" key="1">
    <source>
        <dbReference type="ARBA" id="ARBA00022603"/>
    </source>
</evidence>
<dbReference type="Pfam" id="PF17827">
    <property type="entry name" value="PrmC_N"/>
    <property type="match status" value="1"/>
</dbReference>
<dbReference type="GO" id="GO:0003676">
    <property type="term" value="F:nucleic acid binding"/>
    <property type="evidence" value="ECO:0007669"/>
    <property type="project" value="InterPro"/>
</dbReference>
<protein>
    <recommendedName>
        <fullName evidence="5">Release factor glutamine methyltransferase</fullName>
        <shortName evidence="5">RF MTase</shortName>
        <ecNumber evidence="5">2.1.1.297</ecNumber>
    </recommendedName>
    <alternativeName>
        <fullName evidence="5">N5-glutamine methyltransferase PrmC</fullName>
    </alternativeName>
    <alternativeName>
        <fullName evidence="5">Protein-(glutamine-N5) MTase PrmC</fullName>
    </alternativeName>
    <alternativeName>
        <fullName evidence="5">Protein-glutamine N-methyltransferase PrmC</fullName>
    </alternativeName>
</protein>
<dbReference type="InterPro" id="IPR019874">
    <property type="entry name" value="RF_methyltr_PrmC"/>
</dbReference>
<keyword evidence="1 5" id="KW-0489">Methyltransferase</keyword>
<dbReference type="InterPro" id="IPR040758">
    <property type="entry name" value="PrmC_N"/>
</dbReference>
<dbReference type="SUPFAM" id="SSF53335">
    <property type="entry name" value="S-adenosyl-L-methionine-dependent methyltransferases"/>
    <property type="match status" value="1"/>
</dbReference>
<comment type="function">
    <text evidence="5">Methylates the class 1 translation termination release factors RF1/PrfA and RF2/PrfB on the glutamine residue of the universally conserved GGQ motif.</text>
</comment>
<dbReference type="CDD" id="cd02440">
    <property type="entry name" value="AdoMet_MTases"/>
    <property type="match status" value="1"/>
</dbReference>
<dbReference type="InterPro" id="IPR029063">
    <property type="entry name" value="SAM-dependent_MTases_sf"/>
</dbReference>
<dbReference type="InterPro" id="IPR004556">
    <property type="entry name" value="HemK-like"/>
</dbReference>
<name>A0A6M9PS84_9BURK</name>
<organism evidence="8 9">
    <name type="scientific">Polynucleobacter antarcticus</name>
    <dbReference type="NCBI Taxonomy" id="1743162"/>
    <lineage>
        <taxon>Bacteria</taxon>
        <taxon>Pseudomonadati</taxon>
        <taxon>Pseudomonadota</taxon>
        <taxon>Betaproteobacteria</taxon>
        <taxon>Burkholderiales</taxon>
        <taxon>Burkholderiaceae</taxon>
        <taxon>Polynucleobacter</taxon>
    </lineage>
</organism>
<keyword evidence="2 5" id="KW-0808">Transferase</keyword>
<dbReference type="RefSeq" id="WP_173941882.1">
    <property type="nucleotide sequence ID" value="NZ_CBCSCD010000002.1"/>
</dbReference>
<dbReference type="EC" id="2.1.1.297" evidence="5"/>
<comment type="catalytic activity">
    <reaction evidence="4 5">
        <text>L-glutaminyl-[peptide chain release factor] + S-adenosyl-L-methionine = N(5)-methyl-L-glutaminyl-[peptide chain release factor] + S-adenosyl-L-homocysteine + H(+)</text>
        <dbReference type="Rhea" id="RHEA:42896"/>
        <dbReference type="Rhea" id="RHEA-COMP:10271"/>
        <dbReference type="Rhea" id="RHEA-COMP:10272"/>
        <dbReference type="ChEBI" id="CHEBI:15378"/>
        <dbReference type="ChEBI" id="CHEBI:30011"/>
        <dbReference type="ChEBI" id="CHEBI:57856"/>
        <dbReference type="ChEBI" id="CHEBI:59789"/>
        <dbReference type="ChEBI" id="CHEBI:61891"/>
        <dbReference type="EC" id="2.1.1.297"/>
    </reaction>
</comment>
<feature type="binding site" evidence="5">
    <location>
        <begin position="129"/>
        <end position="133"/>
    </location>
    <ligand>
        <name>S-adenosyl-L-methionine</name>
        <dbReference type="ChEBI" id="CHEBI:59789"/>
    </ligand>
</feature>
<keyword evidence="3 5" id="KW-0949">S-adenosyl-L-methionine</keyword>